<reference evidence="3" key="1">
    <citation type="journal article" date="2019" name="Int. J. Syst. Evol. Microbiol.">
        <title>The Global Catalogue of Microorganisms (GCM) 10K type strain sequencing project: providing services to taxonomists for standard genome sequencing and annotation.</title>
        <authorList>
            <consortium name="The Broad Institute Genomics Platform"/>
            <consortium name="The Broad Institute Genome Sequencing Center for Infectious Disease"/>
            <person name="Wu L."/>
            <person name="Ma J."/>
        </authorList>
    </citation>
    <scope>NUCLEOTIDE SEQUENCE [LARGE SCALE GENOMIC DNA]</scope>
    <source>
        <strain evidence="3">KCTC 42456</strain>
    </source>
</reference>
<feature type="transmembrane region" description="Helical" evidence="1">
    <location>
        <begin position="111"/>
        <end position="133"/>
    </location>
</feature>
<dbReference type="EMBL" id="JBHULV010000028">
    <property type="protein sequence ID" value="MFD2731967.1"/>
    <property type="molecule type" value="Genomic_DNA"/>
</dbReference>
<accession>A0ABW5TRR7</accession>
<organism evidence="2 3">
    <name type="scientific">Pedobacter alpinus</name>
    <dbReference type="NCBI Taxonomy" id="1590643"/>
    <lineage>
        <taxon>Bacteria</taxon>
        <taxon>Pseudomonadati</taxon>
        <taxon>Bacteroidota</taxon>
        <taxon>Sphingobacteriia</taxon>
        <taxon>Sphingobacteriales</taxon>
        <taxon>Sphingobacteriaceae</taxon>
        <taxon>Pedobacter</taxon>
    </lineage>
</organism>
<keyword evidence="3" id="KW-1185">Reference proteome</keyword>
<name>A0ABW5TRR7_9SPHI</name>
<gene>
    <name evidence="2" type="ORF">ACFSSE_09640</name>
</gene>
<protein>
    <submittedName>
        <fullName evidence="2">DUF2254 domain-containing protein</fullName>
    </submittedName>
</protein>
<dbReference type="Pfam" id="PF10011">
    <property type="entry name" value="DUF2254"/>
    <property type="match status" value="1"/>
</dbReference>
<proteinExistence type="predicted"/>
<keyword evidence="1" id="KW-0812">Transmembrane</keyword>
<feature type="transmembrane region" description="Helical" evidence="1">
    <location>
        <begin position="68"/>
        <end position="91"/>
    </location>
</feature>
<dbReference type="Proteomes" id="UP001597546">
    <property type="component" value="Unassembled WGS sequence"/>
</dbReference>
<evidence type="ECO:0000256" key="1">
    <source>
        <dbReference type="SAM" id="Phobius"/>
    </source>
</evidence>
<dbReference type="InterPro" id="IPR018723">
    <property type="entry name" value="DUF2254_membrane"/>
</dbReference>
<keyword evidence="1" id="KW-0472">Membrane</keyword>
<evidence type="ECO:0000313" key="2">
    <source>
        <dbReference type="EMBL" id="MFD2731967.1"/>
    </source>
</evidence>
<evidence type="ECO:0000313" key="3">
    <source>
        <dbReference type="Proteomes" id="UP001597546"/>
    </source>
</evidence>
<feature type="transmembrane region" description="Helical" evidence="1">
    <location>
        <begin position="20"/>
        <end position="41"/>
    </location>
</feature>
<comment type="caution">
    <text evidence="2">The sequence shown here is derived from an EMBL/GenBank/DDBJ whole genome shotgun (WGS) entry which is preliminary data.</text>
</comment>
<dbReference type="RefSeq" id="WP_379043769.1">
    <property type="nucleotide sequence ID" value="NZ_JBHSKW010000032.1"/>
</dbReference>
<feature type="transmembrane region" description="Helical" evidence="1">
    <location>
        <begin position="145"/>
        <end position="165"/>
    </location>
</feature>
<sequence>MLNNLRYWFINKFQKVLNSISFYPALIGLLFLVLAILMLGFDFSIQGKNVKSYISWLNIKDATTARSIISAIAAGIISLAVFSFSMVMIVLNQAASQMSNRVLDKLIGNRFQQIVLGIYIGTIVYAFFLLSTIRDIDSGLYIPSLSIYLLIIITISDIFLFIYFLHYITQSVKYEVIVRRIFDNTFNVLRNNCAAKTEPTVEIQVNSEYFLHTNKTGIYEGFDSSSFLKICEKHQLIIEILVTPGTSLLKGSPFAKIDKQVDKDVEEDIVSSVFINESESIDVNFFYGFRQLTEVALKALSPGINDPGTAIIAIRSLFELYAYRINHHPLSFIANKDGKACVLVKVLNFDKIFADTMAPIWNYGKTDRMIQEELLLLIPQLQNIGVKHQTVNVLLENVKIEHKKQLF</sequence>
<keyword evidence="1" id="KW-1133">Transmembrane helix</keyword>